<name>A0ABQ6HBN3_9GAMM</name>
<keyword evidence="1" id="KW-1133">Transmembrane helix</keyword>
<accession>A0ABQ6HBN3</accession>
<reference evidence="2 3" key="1">
    <citation type="submission" date="2023-03" db="EMBL/GenBank/DDBJ databases">
        <title>Thalassotalea loyana LMG 22536T draft genome sequence.</title>
        <authorList>
            <person name="Sawabe T."/>
        </authorList>
    </citation>
    <scope>NUCLEOTIDE SEQUENCE [LARGE SCALE GENOMIC DNA]</scope>
    <source>
        <strain evidence="2 3">LMG 22536</strain>
    </source>
</reference>
<evidence type="ECO:0000313" key="3">
    <source>
        <dbReference type="Proteomes" id="UP001157134"/>
    </source>
</evidence>
<feature type="transmembrane region" description="Helical" evidence="1">
    <location>
        <begin position="37"/>
        <end position="58"/>
    </location>
</feature>
<protein>
    <recommendedName>
        <fullName evidence="4">DUF4381 domain-containing protein</fullName>
    </recommendedName>
</protein>
<sequence length="192" mass="22135">MANETVPVEMPFGNYALEGISEILLPDPLPLLPLAPGWKYVFITVFIWLSYLTIKRVIYWQNNRYRKQAKMQLDHIASQGPSQHGLSMIAQLLKGTSLYVFSREVVAAETGDAWFDLLNSHSKQHIFGENTRYLLGAALYQRNEIVCDEKQWQGLVAQVVKWIDVHPYTGVRPIVKTMRLSQWLQMRGQKDD</sequence>
<proteinExistence type="predicted"/>
<organism evidence="2 3">
    <name type="scientific">Thalassotalea loyana</name>
    <dbReference type="NCBI Taxonomy" id="280483"/>
    <lineage>
        <taxon>Bacteria</taxon>
        <taxon>Pseudomonadati</taxon>
        <taxon>Pseudomonadota</taxon>
        <taxon>Gammaproteobacteria</taxon>
        <taxon>Alteromonadales</taxon>
        <taxon>Colwelliaceae</taxon>
        <taxon>Thalassotalea</taxon>
    </lineage>
</organism>
<dbReference type="Proteomes" id="UP001157134">
    <property type="component" value="Unassembled WGS sequence"/>
</dbReference>
<dbReference type="InterPro" id="IPR025489">
    <property type="entry name" value="DUF4381"/>
</dbReference>
<evidence type="ECO:0000313" key="2">
    <source>
        <dbReference type="EMBL" id="GLX85512.1"/>
    </source>
</evidence>
<dbReference type="Pfam" id="PF14316">
    <property type="entry name" value="DUF4381"/>
    <property type="match status" value="1"/>
</dbReference>
<keyword evidence="1" id="KW-0812">Transmembrane</keyword>
<keyword evidence="3" id="KW-1185">Reference proteome</keyword>
<evidence type="ECO:0008006" key="4">
    <source>
        <dbReference type="Google" id="ProtNLM"/>
    </source>
</evidence>
<comment type="caution">
    <text evidence="2">The sequence shown here is derived from an EMBL/GenBank/DDBJ whole genome shotgun (WGS) entry which is preliminary data.</text>
</comment>
<evidence type="ECO:0000256" key="1">
    <source>
        <dbReference type="SAM" id="Phobius"/>
    </source>
</evidence>
<keyword evidence="1" id="KW-0472">Membrane</keyword>
<dbReference type="EMBL" id="BSSV01000003">
    <property type="protein sequence ID" value="GLX85512.1"/>
    <property type="molecule type" value="Genomic_DNA"/>
</dbReference>
<gene>
    <name evidence="2" type="ORF">tloyanaT_17640</name>
</gene>